<keyword evidence="3" id="KW-1185">Reference proteome</keyword>
<dbReference type="Proteomes" id="UP000291084">
    <property type="component" value="Chromosome 9"/>
</dbReference>
<gene>
    <name evidence="2" type="primary">Vigan.09G041600</name>
    <name evidence="2" type="ORF">VIGAN_09041600</name>
</gene>
<dbReference type="EMBL" id="AP015042">
    <property type="protein sequence ID" value="BAT97067.1"/>
    <property type="molecule type" value="Genomic_DNA"/>
</dbReference>
<organism evidence="2 3">
    <name type="scientific">Vigna angularis var. angularis</name>
    <dbReference type="NCBI Taxonomy" id="157739"/>
    <lineage>
        <taxon>Eukaryota</taxon>
        <taxon>Viridiplantae</taxon>
        <taxon>Streptophyta</taxon>
        <taxon>Embryophyta</taxon>
        <taxon>Tracheophyta</taxon>
        <taxon>Spermatophyta</taxon>
        <taxon>Magnoliopsida</taxon>
        <taxon>eudicotyledons</taxon>
        <taxon>Gunneridae</taxon>
        <taxon>Pentapetalae</taxon>
        <taxon>rosids</taxon>
        <taxon>fabids</taxon>
        <taxon>Fabales</taxon>
        <taxon>Fabaceae</taxon>
        <taxon>Papilionoideae</taxon>
        <taxon>50 kb inversion clade</taxon>
        <taxon>NPAAA clade</taxon>
        <taxon>indigoferoid/millettioid clade</taxon>
        <taxon>Phaseoleae</taxon>
        <taxon>Vigna</taxon>
    </lineage>
</organism>
<evidence type="ECO:0000256" key="1">
    <source>
        <dbReference type="SAM" id="Coils"/>
    </source>
</evidence>
<dbReference type="AlphaFoldDB" id="A0A0S3SWC9"/>
<evidence type="ECO:0000313" key="3">
    <source>
        <dbReference type="Proteomes" id="UP000291084"/>
    </source>
</evidence>
<protein>
    <submittedName>
        <fullName evidence="2">Uncharacterized protein</fullName>
    </submittedName>
</protein>
<keyword evidence="1" id="KW-0175">Coiled coil</keyword>
<sequence>MEGYGGCGGFERESTRWASGLAGRAAPARWATGSWSLGHWFLVVGPLVRSGWATGSLGHWFLVAGPLMRSGWATVELFESSDDEWESPKSPSEQEGSSDYVSVKKFQEVLAELDRERQARFAAENLMSKLQVSLNQLKKLNQEAIKKDDEFDCLGDDIFHENDEMLKEPEEIEKKDVLQLKIGNSSHMIVTGKEKILKKGKHENEDVEMNLITKKMILKNQEDPTIDESNKFGVGYMKQKRDKG</sequence>
<feature type="coiled-coil region" evidence="1">
    <location>
        <begin position="123"/>
        <end position="150"/>
    </location>
</feature>
<name>A0A0S3SWC9_PHAAN</name>
<proteinExistence type="predicted"/>
<evidence type="ECO:0000313" key="2">
    <source>
        <dbReference type="EMBL" id="BAT97067.1"/>
    </source>
</evidence>
<reference evidence="2 3" key="1">
    <citation type="journal article" date="2015" name="Sci. Rep.">
        <title>The power of single molecule real-time sequencing technology in the de novo assembly of a eukaryotic genome.</title>
        <authorList>
            <person name="Sakai H."/>
            <person name="Naito K."/>
            <person name="Ogiso-Tanaka E."/>
            <person name="Takahashi Y."/>
            <person name="Iseki K."/>
            <person name="Muto C."/>
            <person name="Satou K."/>
            <person name="Teruya K."/>
            <person name="Shiroma A."/>
            <person name="Shimoji M."/>
            <person name="Hirano T."/>
            <person name="Itoh T."/>
            <person name="Kaga A."/>
            <person name="Tomooka N."/>
        </authorList>
    </citation>
    <scope>NUCLEOTIDE SEQUENCE [LARGE SCALE GENOMIC DNA]</scope>
    <source>
        <strain evidence="3">cv. Shumari</strain>
    </source>
</reference>
<accession>A0A0S3SWC9</accession>